<dbReference type="NCBIfam" id="TIGR04129">
    <property type="entry name" value="CxxH_BA5709"/>
    <property type="match status" value="1"/>
</dbReference>
<accession>A0ABU6BFF2</accession>
<dbReference type="RefSeq" id="WP_081897153.1">
    <property type="nucleotide sequence ID" value="NZ_JPYA02000002.1"/>
</dbReference>
<reference evidence="1 2" key="1">
    <citation type="journal article" date="2014" name="Genome Announc.">
        <title>Draft Genome Sequence of Geobacillus icigianus Strain G1w1T Isolated from Hot Springs in the Valley of Geysers, Kamchatka (Russian Federation).</title>
        <authorList>
            <person name="Bryanskaya A.V."/>
            <person name="Rozanov A.S."/>
            <person name="Logacheva M.D."/>
            <person name="Kotenko A.V."/>
            <person name="Peltek S.E."/>
        </authorList>
    </citation>
    <scope>NUCLEOTIDE SEQUENCE [LARGE SCALE GENOMIC DNA]</scope>
    <source>
        <strain evidence="1 2">G1w1</strain>
    </source>
</reference>
<organism evidence="1 2">
    <name type="scientific">Geobacillus icigianus</name>
    <dbReference type="NCBI Taxonomy" id="1430331"/>
    <lineage>
        <taxon>Bacteria</taxon>
        <taxon>Bacillati</taxon>
        <taxon>Bacillota</taxon>
        <taxon>Bacilli</taxon>
        <taxon>Bacillales</taxon>
        <taxon>Anoxybacillaceae</taxon>
        <taxon>Geobacillus</taxon>
    </lineage>
</organism>
<dbReference type="Pfam" id="PF14116">
    <property type="entry name" value="YyzF"/>
    <property type="match status" value="1"/>
</dbReference>
<dbReference type="InterPro" id="IPR025626">
    <property type="entry name" value="YyzF"/>
</dbReference>
<keyword evidence="2" id="KW-1185">Reference proteome</keyword>
<evidence type="ECO:0000313" key="2">
    <source>
        <dbReference type="Proteomes" id="UP000029267"/>
    </source>
</evidence>
<name>A0ABU6BFF2_9BACL</name>
<proteinExistence type="predicted"/>
<protein>
    <recommendedName>
        <fullName evidence="3">CxxH/CxxC protein</fullName>
    </recommendedName>
</protein>
<sequence>MIFTCEEHIDAAIDEYVDETERAPDLAPVDNDENRCWFCGKKAIYVVGS</sequence>
<evidence type="ECO:0000313" key="1">
    <source>
        <dbReference type="EMBL" id="MEB3750680.1"/>
    </source>
</evidence>
<dbReference type="Proteomes" id="UP000029267">
    <property type="component" value="Unassembled WGS sequence"/>
</dbReference>
<evidence type="ECO:0008006" key="3">
    <source>
        <dbReference type="Google" id="ProtNLM"/>
    </source>
</evidence>
<comment type="caution">
    <text evidence="1">The sequence shown here is derived from an EMBL/GenBank/DDBJ whole genome shotgun (WGS) entry which is preliminary data.</text>
</comment>
<gene>
    <name evidence="1" type="ORF">EP10_001521</name>
</gene>
<dbReference type="EMBL" id="JPYA02000002">
    <property type="protein sequence ID" value="MEB3750680.1"/>
    <property type="molecule type" value="Genomic_DNA"/>
</dbReference>